<dbReference type="Proteomes" id="UP000627984">
    <property type="component" value="Unassembled WGS sequence"/>
</dbReference>
<reference evidence="1" key="1">
    <citation type="journal article" date="2014" name="Int. J. Syst. Evol. Microbiol.">
        <title>Complete genome sequence of Corynebacterium casei LMG S-19264T (=DSM 44701T), isolated from a smear-ripened cheese.</title>
        <authorList>
            <consortium name="US DOE Joint Genome Institute (JGI-PGF)"/>
            <person name="Walter F."/>
            <person name="Albersmeier A."/>
            <person name="Kalinowski J."/>
            <person name="Ruckert C."/>
        </authorList>
    </citation>
    <scope>NUCLEOTIDE SEQUENCE</scope>
    <source>
        <strain evidence="1">JCM 3093</strain>
    </source>
</reference>
<accession>A0AA37BPL7</accession>
<evidence type="ECO:0008006" key="3">
    <source>
        <dbReference type="Google" id="ProtNLM"/>
    </source>
</evidence>
<dbReference type="EMBL" id="BMQD01000082">
    <property type="protein sequence ID" value="GGL01662.1"/>
    <property type="molecule type" value="Genomic_DNA"/>
</dbReference>
<dbReference type="AlphaFoldDB" id="A0AA37BPL7"/>
<proteinExistence type="predicted"/>
<organism evidence="1 2">
    <name type="scientific">Planomonospora parontospora</name>
    <dbReference type="NCBI Taxonomy" id="58119"/>
    <lineage>
        <taxon>Bacteria</taxon>
        <taxon>Bacillati</taxon>
        <taxon>Actinomycetota</taxon>
        <taxon>Actinomycetes</taxon>
        <taxon>Streptosporangiales</taxon>
        <taxon>Streptosporangiaceae</taxon>
        <taxon>Planomonospora</taxon>
    </lineage>
</organism>
<reference evidence="1" key="2">
    <citation type="submission" date="2022-09" db="EMBL/GenBank/DDBJ databases">
        <authorList>
            <person name="Sun Q."/>
            <person name="Ohkuma M."/>
        </authorList>
    </citation>
    <scope>NUCLEOTIDE SEQUENCE</scope>
    <source>
        <strain evidence="1">JCM 3093</strain>
    </source>
</reference>
<sequence length="230" mass="25128">MSDPLEGDHALLMHAALPICDRYGLVLAGGYAIKAHGLVSRPSDDLDFATADSAPVEEIAAALAAAYERAGVEARVVSAEGRKGHLAVVLPTGAAYRIDILKEPLNHPAAVMSFGPVLALEDAVALKMGALHDRGLPRDLIDVYSATAYFSNAELLSLGRRALDEDFYPEDLRDQLDHAAVYPDEEFEVYGLRSEQITMMKSWAQQWADQIGREMTEETLWTDDLADPFD</sequence>
<evidence type="ECO:0000313" key="1">
    <source>
        <dbReference type="EMBL" id="GGL01662.1"/>
    </source>
</evidence>
<protein>
    <recommendedName>
        <fullName evidence="3">Nucleotidyl transferase AbiEii/AbiGii toxin family protein</fullName>
    </recommendedName>
</protein>
<gene>
    <name evidence="1" type="ORF">GCM10010126_71130</name>
</gene>
<dbReference type="Pfam" id="PF08843">
    <property type="entry name" value="AbiEii"/>
    <property type="match status" value="1"/>
</dbReference>
<name>A0AA37BPL7_9ACTN</name>
<evidence type="ECO:0000313" key="2">
    <source>
        <dbReference type="Proteomes" id="UP000627984"/>
    </source>
</evidence>
<dbReference type="InterPro" id="IPR014942">
    <property type="entry name" value="AbiEii"/>
</dbReference>
<dbReference type="RefSeq" id="WP_191898759.1">
    <property type="nucleotide sequence ID" value="NZ_BMQD01000082.1"/>
</dbReference>
<comment type="caution">
    <text evidence="1">The sequence shown here is derived from an EMBL/GenBank/DDBJ whole genome shotgun (WGS) entry which is preliminary data.</text>
</comment>